<dbReference type="InterPro" id="IPR050465">
    <property type="entry name" value="UPF0194_transport"/>
</dbReference>
<sequence>MYIQREMLLLNDWLNTVCGMLTGAHNAGLFSVSNGQLELDHCWPETGDCASVLQFKKQAELALAGQNAVISYEVEAPGSPCIIAQMFKAKKGKQYVLLVCFSSADVNPKYQLSLINWGIAWFRVLDRQASIEQRLILSEPVISDDAPVGPASTESYFQRTVNLIKSYPKSSVVSLITLVLCLWLPVDHSIKSPVVVEGRVQRSVTVPVDGFLKSINVKAGDRVSQGQLLATLDESEFRLQLEQVSNDLKVADKQHRLALSQLNYSEAQQFALQRDIAEIDIRLLEQQLSRLELKAPISGQIISGDMGRASGTAVERGQALFEMAPVGDYRVVFNVDETDIRYVAKGQKGEILLSGLGNTSFPVEIDRVSSIFTPDQGQRYYRCEGRLLGVIDNNLRPGMAGTADVIVGSKSLGIVLFEPLLQWLRLKAWQILP</sequence>
<evidence type="ECO:0000313" key="5">
    <source>
        <dbReference type="Proteomes" id="UP000267535"/>
    </source>
</evidence>
<dbReference type="InterPro" id="IPR058647">
    <property type="entry name" value="BSH_CzcB-like"/>
</dbReference>
<organism evidence="4 5">
    <name type="scientific">Amphritea balenae</name>
    <dbReference type="NCBI Taxonomy" id="452629"/>
    <lineage>
        <taxon>Bacteria</taxon>
        <taxon>Pseudomonadati</taxon>
        <taxon>Pseudomonadota</taxon>
        <taxon>Gammaproteobacteria</taxon>
        <taxon>Oceanospirillales</taxon>
        <taxon>Oceanospirillaceae</taxon>
        <taxon>Amphritea</taxon>
    </lineage>
</organism>
<accession>A0A3P1STJ3</accession>
<gene>
    <name evidence="4" type="ORF">EHS89_04720</name>
</gene>
<dbReference type="PANTHER" id="PTHR32347">
    <property type="entry name" value="EFFLUX SYSTEM COMPONENT YKNX-RELATED"/>
    <property type="match status" value="1"/>
</dbReference>
<proteinExistence type="predicted"/>
<dbReference type="AlphaFoldDB" id="A0A3P1STJ3"/>
<reference evidence="4 5" key="1">
    <citation type="submission" date="2018-11" db="EMBL/GenBank/DDBJ databases">
        <title>The draft genome sequence of Amphritea balenae JAMM 1525T.</title>
        <authorList>
            <person name="Fang Z."/>
            <person name="Zhang Y."/>
            <person name="Han X."/>
        </authorList>
    </citation>
    <scope>NUCLEOTIDE SEQUENCE [LARGE SCALE GENOMIC DNA]</scope>
    <source>
        <strain evidence="4 5">JAMM 1525</strain>
    </source>
</reference>
<evidence type="ECO:0000256" key="1">
    <source>
        <dbReference type="ARBA" id="ARBA00004196"/>
    </source>
</evidence>
<dbReference type="SUPFAM" id="SSF111369">
    <property type="entry name" value="HlyD-like secretion proteins"/>
    <property type="match status" value="1"/>
</dbReference>
<feature type="domain" description="CzcB-like barrel-sandwich hybrid" evidence="3">
    <location>
        <begin position="203"/>
        <end position="324"/>
    </location>
</feature>
<name>A0A3P1STJ3_9GAMM</name>
<dbReference type="Gene3D" id="2.40.50.100">
    <property type="match status" value="1"/>
</dbReference>
<protein>
    <submittedName>
        <fullName evidence="4">HlyD family efflux transporter periplasmic adaptor subunit</fullName>
    </submittedName>
</protein>
<dbReference type="OrthoDB" id="9806939at2"/>
<dbReference type="GO" id="GO:0030313">
    <property type="term" value="C:cell envelope"/>
    <property type="evidence" value="ECO:0007669"/>
    <property type="project" value="UniProtKB-SubCell"/>
</dbReference>
<evidence type="ECO:0000256" key="2">
    <source>
        <dbReference type="ARBA" id="ARBA00023054"/>
    </source>
</evidence>
<dbReference type="PANTHER" id="PTHR32347:SF23">
    <property type="entry name" value="BLL5650 PROTEIN"/>
    <property type="match status" value="1"/>
</dbReference>
<dbReference type="EMBL" id="RQXV01000002">
    <property type="protein sequence ID" value="RRD00400.1"/>
    <property type="molecule type" value="Genomic_DNA"/>
</dbReference>
<evidence type="ECO:0000259" key="3">
    <source>
        <dbReference type="Pfam" id="PF25973"/>
    </source>
</evidence>
<comment type="caution">
    <text evidence="4">The sequence shown here is derived from an EMBL/GenBank/DDBJ whole genome shotgun (WGS) entry which is preliminary data.</text>
</comment>
<dbReference type="Gene3D" id="1.10.287.470">
    <property type="entry name" value="Helix hairpin bin"/>
    <property type="match status" value="1"/>
</dbReference>
<evidence type="ECO:0000313" key="4">
    <source>
        <dbReference type="EMBL" id="RRD00400.1"/>
    </source>
</evidence>
<dbReference type="Proteomes" id="UP000267535">
    <property type="component" value="Unassembled WGS sequence"/>
</dbReference>
<dbReference type="Gene3D" id="2.40.30.170">
    <property type="match status" value="1"/>
</dbReference>
<comment type="subcellular location">
    <subcellularLocation>
        <location evidence="1">Cell envelope</location>
    </subcellularLocation>
</comment>
<keyword evidence="5" id="KW-1185">Reference proteome</keyword>
<dbReference type="Pfam" id="PF25973">
    <property type="entry name" value="BSH_CzcB"/>
    <property type="match status" value="1"/>
</dbReference>
<keyword evidence="2" id="KW-0175">Coiled coil</keyword>